<proteinExistence type="predicted"/>
<gene>
    <name evidence="1" type="ORF">ACCQ41_01900</name>
</gene>
<protein>
    <submittedName>
        <fullName evidence="1">Uncharacterized protein</fullName>
    </submittedName>
</protein>
<sequence>MNVSKNKLFYENYNELCDCAFCCFYIENIENQYHDLSHILNKWGIDIKKPFETSIPYLEKDNIIFPFAQYIVMGK</sequence>
<evidence type="ECO:0000313" key="2">
    <source>
        <dbReference type="Proteomes" id="UP001637996"/>
    </source>
</evidence>
<organism evidence="1 2">
    <name type="scientific">Anaerococcus martiniensis</name>
    <dbReference type="NCBI Taxonomy" id="3115615"/>
    <lineage>
        <taxon>Bacteria</taxon>
        <taxon>Bacillati</taxon>
        <taxon>Bacillota</taxon>
        <taxon>Tissierellia</taxon>
        <taxon>Tissierellales</taxon>
        <taxon>Peptoniphilaceae</taxon>
        <taxon>Anaerococcus</taxon>
    </lineage>
</organism>
<comment type="caution">
    <text evidence="1">The sequence shown here is derived from an EMBL/GenBank/DDBJ whole genome shotgun (WGS) entry which is preliminary data.</text>
</comment>
<accession>A0ABW9M938</accession>
<dbReference type="Proteomes" id="UP001637996">
    <property type="component" value="Unassembled WGS sequence"/>
</dbReference>
<keyword evidence="2" id="KW-1185">Reference proteome</keyword>
<dbReference type="RefSeq" id="WP_410030745.1">
    <property type="nucleotide sequence ID" value="NZ_JBGMEI010000002.1"/>
</dbReference>
<reference evidence="1 2" key="1">
    <citation type="journal article" date="2025" name="Anaerobe">
        <title>Description of Anaerococcus kampingiae sp. nov., Anaerococcus groningensis sp. nov., Anaerococcus martiniensis sp. nov., and Anaerococcus cruorum sp. nov., isolated from human clinical specimens.</title>
        <authorList>
            <person name="Boiten K.E."/>
            <person name="Meijer J."/>
            <person name="van Wezel E.M."/>
            <person name="Veloo A.C.M."/>
        </authorList>
    </citation>
    <scope>NUCLEOTIDE SEQUENCE [LARGE SCALE GENOMIC DNA]</scope>
    <source>
        <strain evidence="1 2">ENR0831</strain>
    </source>
</reference>
<dbReference type="EMBL" id="JBGMEI010000002">
    <property type="protein sequence ID" value="MFO3665012.1"/>
    <property type="molecule type" value="Genomic_DNA"/>
</dbReference>
<name>A0ABW9M938_9FIRM</name>
<evidence type="ECO:0000313" key="1">
    <source>
        <dbReference type="EMBL" id="MFO3665012.1"/>
    </source>
</evidence>